<evidence type="ECO:0000256" key="1">
    <source>
        <dbReference type="SAM" id="Coils"/>
    </source>
</evidence>
<dbReference type="Proteomes" id="UP000179920">
    <property type="component" value="Chromosome III"/>
</dbReference>
<dbReference type="AlphaFoldDB" id="A0A1K0H9C2"/>
<dbReference type="OrthoDB" id="3260940at2759"/>
<feature type="compositionally biased region" description="Basic residues" evidence="2">
    <location>
        <begin position="170"/>
        <end position="188"/>
    </location>
</feature>
<feature type="region of interest" description="Disordered" evidence="2">
    <location>
        <begin position="128"/>
        <end position="240"/>
    </location>
</feature>
<feature type="region of interest" description="Disordered" evidence="2">
    <location>
        <begin position="636"/>
        <end position="682"/>
    </location>
</feature>
<feature type="compositionally biased region" description="Low complexity" evidence="2">
    <location>
        <begin position="189"/>
        <end position="211"/>
    </location>
</feature>
<name>A0A1K0H9C2_9BASI</name>
<evidence type="ECO:0000313" key="4">
    <source>
        <dbReference type="EMBL" id="SYW79359.1"/>
    </source>
</evidence>
<feature type="compositionally biased region" description="Polar residues" evidence="2">
    <location>
        <begin position="71"/>
        <end position="97"/>
    </location>
</feature>
<organism evidence="3 5">
    <name type="scientific">Ustilago bromivora</name>
    <dbReference type="NCBI Taxonomy" id="307758"/>
    <lineage>
        <taxon>Eukaryota</taxon>
        <taxon>Fungi</taxon>
        <taxon>Dikarya</taxon>
        <taxon>Basidiomycota</taxon>
        <taxon>Ustilaginomycotina</taxon>
        <taxon>Ustilaginomycetes</taxon>
        <taxon>Ustilaginales</taxon>
        <taxon>Ustilaginaceae</taxon>
        <taxon>Ustilago</taxon>
    </lineage>
</organism>
<feature type="compositionally biased region" description="Basic and acidic residues" evidence="2">
    <location>
        <begin position="104"/>
        <end position="113"/>
    </location>
</feature>
<dbReference type="EMBL" id="ULHB01000053">
    <property type="protein sequence ID" value="SYW79359.1"/>
    <property type="molecule type" value="Genomic_DNA"/>
</dbReference>
<evidence type="ECO:0000313" key="5">
    <source>
        <dbReference type="Proteomes" id="UP000179920"/>
    </source>
</evidence>
<proteinExistence type="predicted"/>
<gene>
    <name evidence="4" type="ORF">UBRO2_03043</name>
    <name evidence="3" type="ORF">UBRO_02048</name>
</gene>
<feature type="compositionally biased region" description="Low complexity" evidence="2">
    <location>
        <begin position="662"/>
        <end position="681"/>
    </location>
</feature>
<feature type="region of interest" description="Disordered" evidence="2">
    <location>
        <begin position="47"/>
        <end position="114"/>
    </location>
</feature>
<evidence type="ECO:0000256" key="2">
    <source>
        <dbReference type="SAM" id="MobiDB-lite"/>
    </source>
</evidence>
<reference evidence="3" key="2">
    <citation type="submission" date="2016-04" db="EMBL/GenBank/DDBJ databases">
        <authorList>
            <person name="Evans L.H."/>
            <person name="Alamgir A."/>
            <person name="Owens N."/>
            <person name="Weber N.D."/>
            <person name="Virtaneva K."/>
            <person name="Barbian K."/>
            <person name="Babar A."/>
            <person name="Rosenke K."/>
        </authorList>
    </citation>
    <scope>NUCLEOTIDE SEQUENCE</scope>
    <source>
        <strain evidence="3">UB2112</strain>
    </source>
</reference>
<keyword evidence="1" id="KW-0175">Coiled coil</keyword>
<reference evidence="4" key="3">
    <citation type="submission" date="2018-08" db="EMBL/GenBank/DDBJ databases">
        <authorList>
            <person name="Guldener U."/>
        </authorList>
    </citation>
    <scope>NUCLEOTIDE SEQUENCE</scope>
    <source>
        <strain evidence="4">UB2</strain>
    </source>
</reference>
<dbReference type="Proteomes" id="UP000658997">
    <property type="component" value="Unassembled WGS sequence"/>
</dbReference>
<feature type="region of interest" description="Disordered" evidence="2">
    <location>
        <begin position="363"/>
        <end position="386"/>
    </location>
</feature>
<protein>
    <submittedName>
        <fullName evidence="3">Uncharacterized protein</fullName>
    </submittedName>
</protein>
<sequence>MNRRPLAAAPCSVTNVAQATLRSHSRASHGGSGTYTEMRAQIRKERENEKLYRQNNNSSVASIRDVDQLSRKQAQPMTHSNSQLASSMSDQKFSQFPANDEEASEHPSADKKGYLRVLPPSSFAMSSDNISNMSTASSQISSSSSTGVIRKRSQTVNTNDQPLSHPQQQQRHHHHHEQMQHQHQHLHQHQQLQLQQLRAQQQVTQQQQLSHASHHHHHQQQRQNSRQESVFPTKEDDVTGIHSPFEAPEQAFSVDALQAAFSAKYYELATKCKEWEKFAARLRAHVGVLEAENRVLKGENNKLEGDNAQLRAVLRQEEQTRTQLQGRMSSLEDCLSQRSLSGGNLNVQYRAIDTLDFDHLSIPSAPSSAEKNSDGASGPRHTPYCSSNLQVEDRTELRPQPMPIQHNAVSVLQTTNVSRYLAADQMRQPAIPTREASLEASHSKWEMIQPLEVMQSPQLPQSATEPMMSPEGRSSRLGNRHDLPEKHVAHQRSGTVGAFGMIAPRSGSVMGAHHNAHALTSHALARQDAIETIARPASAQRFHGTCHESNVSTTAASIVASIGVTKAALQSKRRSTFSGDRAPSLSLAQIVKGALTASGVVAAPSVQSLSRQNSPSDKPFNSSEYLQECVEKRREAMRSSFQAQQKGMTPASGQGGPSRPVSRTASRLSTQSATRSRSRAGSVHDAIPVAVEDVFCNPKTVQAHSTDTSPEFLTQQLAASHLDSHSDITAASQRLMAVADSQNSSCSSVKLMTRKELSSVSSPTSHFSTSPAEEKEEQITFERKLYIRFQQELNTDEFSKFERCIQRYDFLDIPLEGNKGLITRVKRLLLVSDPDLRSKPEKLRVRQQLARDFEKMAKNFGQAQTQPQS</sequence>
<keyword evidence="6" id="KW-1185">Reference proteome</keyword>
<feature type="compositionally biased region" description="Low complexity" evidence="2">
    <location>
        <begin position="131"/>
        <end position="145"/>
    </location>
</feature>
<feature type="coiled-coil region" evidence="1">
    <location>
        <begin position="293"/>
        <end position="327"/>
    </location>
</feature>
<evidence type="ECO:0000313" key="3">
    <source>
        <dbReference type="EMBL" id="SAM78451.1"/>
    </source>
</evidence>
<reference evidence="5" key="1">
    <citation type="submission" date="2016-04" db="EMBL/GenBank/DDBJ databases">
        <authorList>
            <person name="Guldener U."/>
            <person name="Guldener U."/>
        </authorList>
    </citation>
    <scope>NUCLEOTIDE SEQUENCE [LARGE SCALE GENOMIC DNA]</scope>
    <source>
        <strain evidence="5">UB2112</strain>
    </source>
</reference>
<accession>A0A1K0H9C2</accession>
<dbReference type="EMBL" id="LT558119">
    <property type="protein sequence ID" value="SAM78451.1"/>
    <property type="molecule type" value="Genomic_DNA"/>
</dbReference>
<evidence type="ECO:0000313" key="6">
    <source>
        <dbReference type="Proteomes" id="UP000658997"/>
    </source>
</evidence>